<dbReference type="EMBL" id="BAAAQD010000012">
    <property type="protein sequence ID" value="GAA1532107.1"/>
    <property type="molecule type" value="Genomic_DNA"/>
</dbReference>
<dbReference type="Pfam" id="PF01547">
    <property type="entry name" value="SBP_bac_1"/>
    <property type="match status" value="1"/>
</dbReference>
<dbReference type="PANTHER" id="PTHR43649">
    <property type="entry name" value="ARABINOSE-BINDING PROTEIN-RELATED"/>
    <property type="match status" value="1"/>
</dbReference>
<gene>
    <name evidence="7" type="ORF">GCM10009827_057380</name>
</gene>
<keyword evidence="3" id="KW-0472">Membrane</keyword>
<protein>
    <submittedName>
        <fullName evidence="7">Sugar ABC transporter substrate-binding protein</fullName>
    </submittedName>
</protein>
<comment type="caution">
    <text evidence="7">The sequence shown here is derived from an EMBL/GenBank/DDBJ whole genome shotgun (WGS) entry which is preliminary data.</text>
</comment>
<dbReference type="CDD" id="cd13585">
    <property type="entry name" value="PBP2_TMBP_like"/>
    <property type="match status" value="1"/>
</dbReference>
<evidence type="ECO:0000256" key="2">
    <source>
        <dbReference type="ARBA" id="ARBA00022729"/>
    </source>
</evidence>
<evidence type="ECO:0000313" key="7">
    <source>
        <dbReference type="EMBL" id="GAA1532107.1"/>
    </source>
</evidence>
<keyword evidence="5" id="KW-0449">Lipoprotein</keyword>
<dbReference type="Gene3D" id="3.40.190.10">
    <property type="entry name" value="Periplasmic binding protein-like II"/>
    <property type="match status" value="1"/>
</dbReference>
<dbReference type="InterPro" id="IPR050490">
    <property type="entry name" value="Bact_solute-bd_prot1"/>
</dbReference>
<feature type="chain" id="PRO_5045627224" evidence="6">
    <location>
        <begin position="26"/>
        <end position="426"/>
    </location>
</feature>
<evidence type="ECO:0000256" key="6">
    <source>
        <dbReference type="SAM" id="SignalP"/>
    </source>
</evidence>
<evidence type="ECO:0000313" key="8">
    <source>
        <dbReference type="Proteomes" id="UP001501470"/>
    </source>
</evidence>
<feature type="signal peptide" evidence="6">
    <location>
        <begin position="1"/>
        <end position="25"/>
    </location>
</feature>
<accession>A0ABN2B520</accession>
<dbReference type="PROSITE" id="PS51257">
    <property type="entry name" value="PROKAR_LIPOPROTEIN"/>
    <property type="match status" value="1"/>
</dbReference>
<proteinExistence type="predicted"/>
<sequence length="426" mass="45430">MSARPRLRLHRAAAALITVAALVLAGCSKGSATKDTSEGGVTTVRYLTFSAAPDHLDDLNGIVAAFEKANPDVKISVQTAPYKDYFTQLQTSIAGGTVADAFELDYQNFVTYAQAGSLADLAGPAANDKAWQPSVLSPAALDAFKHGGKQYALPESFSTVVLIYNKALFDAAGVAYPTSDWKWSDEAAAAQKLTNKAKGVYGDFQPVSFYEFYKAVNQAGGTFLSPDGKSARFNSPQGVAAAKWLIGKSGTTMPTLTEIGNTPDFDTNLFKSGKLAMWHNGNWQFDTLKDVPFGWDVVVEPGDAQKASAVFQNAVAVSAASSHKDAAFRWLNYLTTSEQTVTARINSSWELPPLADASKLSGYLSKTPPANRKAVMDALGKQSLLPVIAKEQQMQDIVNNALTKAAGGEDPQKILDDAAKQVTALL</sequence>
<keyword evidence="8" id="KW-1185">Reference proteome</keyword>
<keyword evidence="4" id="KW-0564">Palmitate</keyword>
<dbReference type="SUPFAM" id="SSF53850">
    <property type="entry name" value="Periplasmic binding protein-like II"/>
    <property type="match status" value="1"/>
</dbReference>
<evidence type="ECO:0000256" key="4">
    <source>
        <dbReference type="ARBA" id="ARBA00023139"/>
    </source>
</evidence>
<evidence type="ECO:0000256" key="3">
    <source>
        <dbReference type="ARBA" id="ARBA00023136"/>
    </source>
</evidence>
<organism evidence="7 8">
    <name type="scientific">Dactylosporangium maewongense</name>
    <dbReference type="NCBI Taxonomy" id="634393"/>
    <lineage>
        <taxon>Bacteria</taxon>
        <taxon>Bacillati</taxon>
        <taxon>Actinomycetota</taxon>
        <taxon>Actinomycetes</taxon>
        <taxon>Micromonosporales</taxon>
        <taxon>Micromonosporaceae</taxon>
        <taxon>Dactylosporangium</taxon>
    </lineage>
</organism>
<dbReference type="PANTHER" id="PTHR43649:SF33">
    <property type="entry name" value="POLYGALACTURONAN_RHAMNOGALACTURONAN-BINDING PROTEIN YTCQ"/>
    <property type="match status" value="1"/>
</dbReference>
<evidence type="ECO:0000256" key="5">
    <source>
        <dbReference type="ARBA" id="ARBA00023288"/>
    </source>
</evidence>
<reference evidence="7 8" key="1">
    <citation type="journal article" date="2019" name="Int. J. Syst. Evol. Microbiol.">
        <title>The Global Catalogue of Microorganisms (GCM) 10K type strain sequencing project: providing services to taxonomists for standard genome sequencing and annotation.</title>
        <authorList>
            <consortium name="The Broad Institute Genomics Platform"/>
            <consortium name="The Broad Institute Genome Sequencing Center for Infectious Disease"/>
            <person name="Wu L."/>
            <person name="Ma J."/>
        </authorList>
    </citation>
    <scope>NUCLEOTIDE SEQUENCE [LARGE SCALE GENOMIC DNA]</scope>
    <source>
        <strain evidence="7 8">JCM 15933</strain>
    </source>
</reference>
<dbReference type="Proteomes" id="UP001501470">
    <property type="component" value="Unassembled WGS sequence"/>
</dbReference>
<evidence type="ECO:0000256" key="1">
    <source>
        <dbReference type="ARBA" id="ARBA00022475"/>
    </source>
</evidence>
<dbReference type="RefSeq" id="WP_344505342.1">
    <property type="nucleotide sequence ID" value="NZ_BAAAQD010000012.1"/>
</dbReference>
<name>A0ABN2B520_9ACTN</name>
<keyword evidence="2 6" id="KW-0732">Signal</keyword>
<dbReference type="InterPro" id="IPR006059">
    <property type="entry name" value="SBP"/>
</dbReference>
<keyword evidence="1" id="KW-1003">Cell membrane</keyword>